<reference evidence="3" key="1">
    <citation type="submission" date="2022-06" db="EMBL/GenBank/DDBJ databases">
        <title>Helicobacter colisuis sp. nov.</title>
        <authorList>
            <person name="Papic B."/>
            <person name="Gruntar I."/>
        </authorList>
    </citation>
    <scope>NUCLEOTIDE SEQUENCE</scope>
    <source>
        <strain evidence="3">11154-15</strain>
    </source>
</reference>
<sequence>MKTSNLQSFSEFMQEWLYGEKGYYQNHRVGKEGDFYTSVSVSFFFGYCIANFIKNFLSQSLKLLPNKIAIVEIGADRGYLISDIANFLAHFTLFEKLHFCTIEPLKNLQNTQKSTFAKSQNTPLITFNSLQELKECGYDFIFFVSNELFDSFACELFFKGEMAYIQNNSLIFKPAPEIILQTAQIMNIEIGEIPPKLPEFIDSLSLCAKSFAFLTFDYGNLHPRNAFSLRLYHNHTTDNFFSNPTSKAYQAHLLESFGKSDLTYEVNFSYLKILFSKIGAKEIFFGRQNKILVDMGLDQVGEWYIQNFGLESFMRLSPKIRTLIDPEILGERFLGILFARI</sequence>
<dbReference type="Gene3D" id="3.40.50.12710">
    <property type="match status" value="1"/>
</dbReference>
<dbReference type="RefSeq" id="WP_250604861.1">
    <property type="nucleotide sequence ID" value="NZ_JAMOKX010000006.1"/>
</dbReference>
<dbReference type="PANTHER" id="PTHR12049:SF7">
    <property type="entry name" value="PROTEIN ARGININE METHYLTRANSFERASE NDUFAF7, MITOCHONDRIAL"/>
    <property type="match status" value="1"/>
</dbReference>
<keyword evidence="2 3" id="KW-0808">Transferase</keyword>
<dbReference type="InterPro" id="IPR038375">
    <property type="entry name" value="NDUFAF7_sf"/>
</dbReference>
<evidence type="ECO:0000313" key="4">
    <source>
        <dbReference type="Proteomes" id="UP001057522"/>
    </source>
</evidence>
<dbReference type="Proteomes" id="UP001057522">
    <property type="component" value="Unassembled WGS sequence"/>
</dbReference>
<organism evidence="3 4">
    <name type="scientific">Helicobacter colisuis</name>
    <dbReference type="NCBI Taxonomy" id="2949739"/>
    <lineage>
        <taxon>Bacteria</taxon>
        <taxon>Pseudomonadati</taxon>
        <taxon>Campylobacterota</taxon>
        <taxon>Epsilonproteobacteria</taxon>
        <taxon>Campylobacterales</taxon>
        <taxon>Helicobacteraceae</taxon>
        <taxon>Helicobacter</taxon>
    </lineage>
</organism>
<protein>
    <submittedName>
        <fullName evidence="3">SAM-dependent methyltransferase</fullName>
        <ecNumber evidence="3">2.1.1.-</ecNumber>
    </submittedName>
</protein>
<gene>
    <name evidence="3" type="ORF">NCR95_07435</name>
</gene>
<accession>A0ABT0TVN7</accession>
<comment type="caution">
    <text evidence="3">The sequence shown here is derived from an EMBL/GenBank/DDBJ whole genome shotgun (WGS) entry which is preliminary data.</text>
</comment>
<dbReference type="PANTHER" id="PTHR12049">
    <property type="entry name" value="PROTEIN ARGININE METHYLTRANSFERASE NDUFAF7, MITOCHONDRIAL"/>
    <property type="match status" value="1"/>
</dbReference>
<dbReference type="EMBL" id="JAMOKX010000006">
    <property type="protein sequence ID" value="MCL9819993.1"/>
    <property type="molecule type" value="Genomic_DNA"/>
</dbReference>
<keyword evidence="4" id="KW-1185">Reference proteome</keyword>
<evidence type="ECO:0000313" key="3">
    <source>
        <dbReference type="EMBL" id="MCL9819993.1"/>
    </source>
</evidence>
<name>A0ABT0TVN7_9HELI</name>
<evidence type="ECO:0000256" key="2">
    <source>
        <dbReference type="ARBA" id="ARBA00022679"/>
    </source>
</evidence>
<proteinExistence type="predicted"/>
<dbReference type="Pfam" id="PF02636">
    <property type="entry name" value="Methyltransf_28"/>
    <property type="match status" value="1"/>
</dbReference>
<evidence type="ECO:0000256" key="1">
    <source>
        <dbReference type="ARBA" id="ARBA00022603"/>
    </source>
</evidence>
<dbReference type="SUPFAM" id="SSF53335">
    <property type="entry name" value="S-adenosyl-L-methionine-dependent methyltransferases"/>
    <property type="match status" value="1"/>
</dbReference>
<dbReference type="GO" id="GO:0032259">
    <property type="term" value="P:methylation"/>
    <property type="evidence" value="ECO:0007669"/>
    <property type="project" value="UniProtKB-KW"/>
</dbReference>
<dbReference type="InterPro" id="IPR029063">
    <property type="entry name" value="SAM-dependent_MTases_sf"/>
</dbReference>
<dbReference type="GO" id="GO:0008168">
    <property type="term" value="F:methyltransferase activity"/>
    <property type="evidence" value="ECO:0007669"/>
    <property type="project" value="UniProtKB-KW"/>
</dbReference>
<keyword evidence="1 3" id="KW-0489">Methyltransferase</keyword>
<dbReference type="EC" id="2.1.1.-" evidence="3"/>
<dbReference type="InterPro" id="IPR003788">
    <property type="entry name" value="NDUFAF7"/>
</dbReference>